<dbReference type="InterPro" id="IPR037523">
    <property type="entry name" value="VOC_core"/>
</dbReference>
<dbReference type="AlphaFoldDB" id="A0A1H4Q1A4"/>
<dbReference type="SUPFAM" id="SSF54593">
    <property type="entry name" value="Glyoxalase/Bleomycin resistance protein/Dihydroxybiphenyl dioxygenase"/>
    <property type="match status" value="1"/>
</dbReference>
<protein>
    <recommendedName>
        <fullName evidence="1">VOC domain-containing protein</fullName>
    </recommendedName>
</protein>
<dbReference type="RefSeq" id="WP_070026559.1">
    <property type="nucleotide sequence ID" value="NZ_FNTD01000004.1"/>
</dbReference>
<sequence>MTTDSPTSGVRTLVYPVKDAARAKALFSALLGVEPYADEPYYVGFKAAGQDVGLDPNGHAQGLTGPVPFWHVTDLRERLAALLAAGAEIVQDVRDVGNGRLVASVKDADGNMVGLLQDPDAEK</sequence>
<dbReference type="STRING" id="67331.SAMN04490357_1272"/>
<dbReference type="PROSITE" id="PS51819">
    <property type="entry name" value="VOC"/>
    <property type="match status" value="1"/>
</dbReference>
<dbReference type="Pfam" id="PF00903">
    <property type="entry name" value="Glyoxalase"/>
    <property type="match status" value="1"/>
</dbReference>
<dbReference type="InterPro" id="IPR029068">
    <property type="entry name" value="Glyas_Bleomycin-R_OHBP_Dase"/>
</dbReference>
<accession>A0A1H4Q1A4</accession>
<gene>
    <name evidence="2" type="ORF">SAMN04490357_1272</name>
</gene>
<dbReference type="Gene3D" id="3.10.180.10">
    <property type="entry name" value="2,3-Dihydroxybiphenyl 1,2-Dioxygenase, domain 1"/>
    <property type="match status" value="1"/>
</dbReference>
<evidence type="ECO:0000259" key="1">
    <source>
        <dbReference type="PROSITE" id="PS51819"/>
    </source>
</evidence>
<name>A0A1H4Q1A4_9ACTN</name>
<evidence type="ECO:0000313" key="2">
    <source>
        <dbReference type="EMBL" id="SEC13447.1"/>
    </source>
</evidence>
<dbReference type="GeneID" id="95510498"/>
<organism evidence="2 3">
    <name type="scientific">Streptomyces misionensis</name>
    <dbReference type="NCBI Taxonomy" id="67331"/>
    <lineage>
        <taxon>Bacteria</taxon>
        <taxon>Bacillati</taxon>
        <taxon>Actinomycetota</taxon>
        <taxon>Actinomycetes</taxon>
        <taxon>Kitasatosporales</taxon>
        <taxon>Streptomycetaceae</taxon>
        <taxon>Streptomyces</taxon>
    </lineage>
</organism>
<dbReference type="InterPro" id="IPR004360">
    <property type="entry name" value="Glyas_Fos-R_dOase_dom"/>
</dbReference>
<dbReference type="EMBL" id="FNTD01000004">
    <property type="protein sequence ID" value="SEC13447.1"/>
    <property type="molecule type" value="Genomic_DNA"/>
</dbReference>
<dbReference type="Proteomes" id="UP000182375">
    <property type="component" value="Unassembled WGS sequence"/>
</dbReference>
<proteinExistence type="predicted"/>
<evidence type="ECO:0000313" key="3">
    <source>
        <dbReference type="Proteomes" id="UP000182375"/>
    </source>
</evidence>
<feature type="domain" description="VOC" evidence="1">
    <location>
        <begin position="9"/>
        <end position="118"/>
    </location>
</feature>
<reference evidence="2 3" key="1">
    <citation type="submission" date="2016-10" db="EMBL/GenBank/DDBJ databases">
        <authorList>
            <person name="de Groot N.N."/>
        </authorList>
    </citation>
    <scope>NUCLEOTIDE SEQUENCE [LARGE SCALE GENOMIC DNA]</scope>
    <source>
        <strain evidence="2 3">DSM 40306</strain>
    </source>
</reference>